<evidence type="ECO:0000313" key="3">
    <source>
        <dbReference type="Proteomes" id="UP000001444"/>
    </source>
</evidence>
<dbReference type="STRING" id="680198.SCAB_48191"/>
<name>C9ZDU6_STRSW</name>
<dbReference type="Proteomes" id="UP000001444">
    <property type="component" value="Chromosome"/>
</dbReference>
<accession>C9ZDU6</accession>
<dbReference type="GeneID" id="24307527"/>
<dbReference type="KEGG" id="scb:SCAB_48191"/>
<organism evidence="2 3">
    <name type="scientific">Streptomyces scabiei (strain 87.22)</name>
    <dbReference type="NCBI Taxonomy" id="680198"/>
    <lineage>
        <taxon>Bacteria</taxon>
        <taxon>Bacillati</taxon>
        <taxon>Actinomycetota</taxon>
        <taxon>Actinomycetes</taxon>
        <taxon>Kitasatosporales</taxon>
        <taxon>Streptomycetaceae</taxon>
        <taxon>Streptomyces</taxon>
    </lineage>
</organism>
<dbReference type="AlphaFoldDB" id="C9ZDU6"/>
<gene>
    <name evidence="2" type="ordered locus">SCAB_48191</name>
</gene>
<dbReference type="eggNOG" id="ENOG5031SEP">
    <property type="taxonomic scope" value="Bacteria"/>
</dbReference>
<feature type="region of interest" description="Disordered" evidence="1">
    <location>
        <begin position="48"/>
        <end position="68"/>
    </location>
</feature>
<sequence length="68" mass="7529">MARVRYLGPEQVTVPELGRTVEPDEIVEVPDARFEGYACQPSNWEVVEEPGATKKKTTAAKTPQNQEG</sequence>
<evidence type="ECO:0000313" key="2">
    <source>
        <dbReference type="EMBL" id="CBG71870.1"/>
    </source>
</evidence>
<dbReference type="HOGENOM" id="CLU_2792405_0_0_11"/>
<dbReference type="RefSeq" id="WP_013002458.1">
    <property type="nucleotide sequence ID" value="NC_013929.1"/>
</dbReference>
<keyword evidence="3" id="KW-1185">Reference proteome</keyword>
<proteinExistence type="predicted"/>
<evidence type="ECO:0000256" key="1">
    <source>
        <dbReference type="SAM" id="MobiDB-lite"/>
    </source>
</evidence>
<dbReference type="EMBL" id="FN554889">
    <property type="protein sequence ID" value="CBG71870.1"/>
    <property type="molecule type" value="Genomic_DNA"/>
</dbReference>
<reference evidence="2 3" key="1">
    <citation type="journal article" date="2010" name="Mol. Plant Microbe Interact.">
        <title>Streptomyces scabies 87-22 contains a coronafacic acid-like biosynthetic cluster that contributes to plant-microbe interactions.</title>
        <authorList>
            <person name="Bignell D.R."/>
            <person name="Seipke R.F."/>
            <person name="Huguet-Tapia J.C."/>
            <person name="Chambers A.H."/>
            <person name="Parry R.J."/>
            <person name="Loria R."/>
        </authorList>
    </citation>
    <scope>NUCLEOTIDE SEQUENCE [LARGE SCALE GENOMIC DNA]</scope>
    <source>
        <strain evidence="2 3">87.22</strain>
    </source>
</reference>
<protein>
    <submittedName>
        <fullName evidence="2">Uncharacterized protein</fullName>
    </submittedName>
</protein>